<comment type="caution">
    <text evidence="3">The sequence shown here is derived from an EMBL/GenBank/DDBJ whole genome shotgun (WGS) entry which is preliminary data.</text>
</comment>
<organism evidence="3 4">
    <name type="scientific">Rahnella ecdela</name>
    <dbReference type="NCBI Taxonomy" id="2816250"/>
    <lineage>
        <taxon>Bacteria</taxon>
        <taxon>Pseudomonadati</taxon>
        <taxon>Pseudomonadota</taxon>
        <taxon>Gammaproteobacteria</taxon>
        <taxon>Enterobacterales</taxon>
        <taxon>Yersiniaceae</taxon>
        <taxon>Rahnella</taxon>
    </lineage>
</organism>
<evidence type="ECO:0000256" key="2">
    <source>
        <dbReference type="SAM" id="SignalP"/>
    </source>
</evidence>
<evidence type="ECO:0000313" key="4">
    <source>
        <dbReference type="Proteomes" id="UP000739284"/>
    </source>
</evidence>
<reference evidence="3 4" key="1">
    <citation type="submission" date="2021-03" db="EMBL/GenBank/DDBJ databases">
        <title>Five novel Rahnella species.</title>
        <authorList>
            <person name="Brady C."/>
            <person name="Asselin J."/>
            <person name="Beer S."/>
            <person name="Bruberg M.B."/>
            <person name="Crampton B."/>
            <person name="Venter S."/>
            <person name="Arnold D."/>
            <person name="Denman S."/>
        </authorList>
    </citation>
    <scope>NUCLEOTIDE SEQUENCE [LARGE SCALE GENOMIC DNA]</scope>
    <source>
        <strain evidence="3 4">FRB 231</strain>
    </source>
</reference>
<gene>
    <name evidence="3" type="ORF">J1784_10360</name>
</gene>
<feature type="chain" id="PRO_5045954180" description="Uncharacterized protein YicS" evidence="2">
    <location>
        <begin position="22"/>
        <end position="97"/>
    </location>
</feature>
<protein>
    <recommendedName>
        <fullName evidence="1">Uncharacterized protein YicS</fullName>
    </recommendedName>
</protein>
<keyword evidence="4" id="KW-1185">Reference proteome</keyword>
<name>A0ABS6LF83_9GAMM</name>
<proteinExistence type="predicted"/>
<keyword evidence="2" id="KW-0732">Signal</keyword>
<dbReference type="Proteomes" id="UP000739284">
    <property type="component" value="Unassembled WGS sequence"/>
</dbReference>
<evidence type="ECO:0000256" key="1">
    <source>
        <dbReference type="ARBA" id="ARBA00035681"/>
    </source>
</evidence>
<evidence type="ECO:0000313" key="3">
    <source>
        <dbReference type="EMBL" id="MBU9845413.1"/>
    </source>
</evidence>
<accession>A0ABS6LF83</accession>
<sequence length="97" mass="10923">MNIVRALPLITIMSMPGIALADSAFQSLEFGKNKQQLVRDTKEKCQPEIKVSDDDWTNKILASGDNKYLINKAKTALEKNNNRDYQKAIGQIKCPQL</sequence>
<feature type="signal peptide" evidence="2">
    <location>
        <begin position="1"/>
        <end position="21"/>
    </location>
</feature>
<dbReference type="RefSeq" id="WP_217149134.1">
    <property type="nucleotide sequence ID" value="NZ_JAFMOY010000123.1"/>
</dbReference>
<dbReference type="NCBIfam" id="NF041639">
    <property type="entry name" value="YicS_fam"/>
    <property type="match status" value="1"/>
</dbReference>
<dbReference type="InterPro" id="IPR048144">
    <property type="entry name" value="YicS_fam"/>
</dbReference>
<dbReference type="EMBL" id="JAFMOY010000123">
    <property type="protein sequence ID" value="MBU9845413.1"/>
    <property type="molecule type" value="Genomic_DNA"/>
</dbReference>